<reference evidence="2" key="2">
    <citation type="journal article" date="2024" name="Plant">
        <title>Genomic evolution and insights into agronomic trait innovations of Sesamum species.</title>
        <authorList>
            <person name="Miao H."/>
            <person name="Wang L."/>
            <person name="Qu L."/>
            <person name="Liu H."/>
            <person name="Sun Y."/>
            <person name="Le M."/>
            <person name="Wang Q."/>
            <person name="Wei S."/>
            <person name="Zheng Y."/>
            <person name="Lin W."/>
            <person name="Duan Y."/>
            <person name="Cao H."/>
            <person name="Xiong S."/>
            <person name="Wang X."/>
            <person name="Wei L."/>
            <person name="Li C."/>
            <person name="Ma Q."/>
            <person name="Ju M."/>
            <person name="Zhao R."/>
            <person name="Li G."/>
            <person name="Mu C."/>
            <person name="Tian Q."/>
            <person name="Mei H."/>
            <person name="Zhang T."/>
            <person name="Gao T."/>
            <person name="Zhang H."/>
        </authorList>
    </citation>
    <scope>NUCLEOTIDE SEQUENCE</scope>
    <source>
        <strain evidence="2">KEN8</strain>
    </source>
</reference>
<feature type="domain" description="K-box" evidence="1">
    <location>
        <begin position="4"/>
        <end position="87"/>
    </location>
</feature>
<dbReference type="PROSITE" id="PS51297">
    <property type="entry name" value="K_BOX"/>
    <property type="match status" value="1"/>
</dbReference>
<dbReference type="EMBL" id="JACGWM010000005">
    <property type="protein sequence ID" value="KAL0373155.1"/>
    <property type="molecule type" value="Genomic_DNA"/>
</dbReference>
<protein>
    <submittedName>
        <fullName evidence="2">Agamous-like MADS-box protein</fullName>
    </submittedName>
</protein>
<organism evidence="2">
    <name type="scientific">Sesamum calycinum</name>
    <dbReference type="NCBI Taxonomy" id="2727403"/>
    <lineage>
        <taxon>Eukaryota</taxon>
        <taxon>Viridiplantae</taxon>
        <taxon>Streptophyta</taxon>
        <taxon>Embryophyta</taxon>
        <taxon>Tracheophyta</taxon>
        <taxon>Spermatophyta</taxon>
        <taxon>Magnoliopsida</taxon>
        <taxon>eudicotyledons</taxon>
        <taxon>Gunneridae</taxon>
        <taxon>Pentapetalae</taxon>
        <taxon>asterids</taxon>
        <taxon>lamiids</taxon>
        <taxon>Lamiales</taxon>
        <taxon>Pedaliaceae</taxon>
        <taxon>Sesamum</taxon>
    </lineage>
</organism>
<sequence>MNPRQLLKEETATLYKKIELLDDSKRKLLGENLDSCSTDELEDVEKQLERSLNNIRTRKNLLFKEQIDQLKGQSEVLPLQLSTLPTVQLLPQPMDVETALFIGLPEPRTTNV</sequence>
<proteinExistence type="predicted"/>
<accession>A0AAW2QZ24</accession>
<gene>
    <name evidence="2" type="ORF">Scaly_0997100</name>
</gene>
<dbReference type="GO" id="GO:0005634">
    <property type="term" value="C:nucleus"/>
    <property type="evidence" value="ECO:0007669"/>
    <property type="project" value="InterPro"/>
</dbReference>
<comment type="caution">
    <text evidence="2">The sequence shown here is derived from an EMBL/GenBank/DDBJ whole genome shotgun (WGS) entry which is preliminary data.</text>
</comment>
<dbReference type="Pfam" id="PF01486">
    <property type="entry name" value="K-box"/>
    <property type="match status" value="1"/>
</dbReference>
<reference evidence="2" key="1">
    <citation type="submission" date="2020-06" db="EMBL/GenBank/DDBJ databases">
        <authorList>
            <person name="Li T."/>
            <person name="Hu X."/>
            <person name="Zhang T."/>
            <person name="Song X."/>
            <person name="Zhang H."/>
            <person name="Dai N."/>
            <person name="Sheng W."/>
            <person name="Hou X."/>
            <person name="Wei L."/>
        </authorList>
    </citation>
    <scope>NUCLEOTIDE SEQUENCE</scope>
    <source>
        <strain evidence="2">KEN8</strain>
        <tissue evidence="2">Leaf</tissue>
    </source>
</reference>
<name>A0AAW2QZ24_9LAMI</name>
<dbReference type="AlphaFoldDB" id="A0AAW2QZ24"/>
<evidence type="ECO:0000313" key="2">
    <source>
        <dbReference type="EMBL" id="KAL0373155.1"/>
    </source>
</evidence>
<dbReference type="InterPro" id="IPR002487">
    <property type="entry name" value="TF_Kbox"/>
</dbReference>
<dbReference type="GO" id="GO:0003700">
    <property type="term" value="F:DNA-binding transcription factor activity"/>
    <property type="evidence" value="ECO:0007669"/>
    <property type="project" value="InterPro"/>
</dbReference>
<evidence type="ECO:0000259" key="1">
    <source>
        <dbReference type="PROSITE" id="PS51297"/>
    </source>
</evidence>